<keyword evidence="13 14" id="KW-0472">Membrane</keyword>
<keyword evidence="12" id="KW-0902">Two-component regulatory system</keyword>
<dbReference type="PROSITE" id="PS50109">
    <property type="entry name" value="HIS_KIN"/>
    <property type="match status" value="1"/>
</dbReference>
<evidence type="ECO:0000256" key="11">
    <source>
        <dbReference type="ARBA" id="ARBA00022989"/>
    </source>
</evidence>
<evidence type="ECO:0000313" key="18">
    <source>
        <dbReference type="Proteomes" id="UP001589818"/>
    </source>
</evidence>
<evidence type="ECO:0000256" key="8">
    <source>
        <dbReference type="ARBA" id="ARBA00022741"/>
    </source>
</evidence>
<name>A0ABV6JKE1_9BACL</name>
<evidence type="ECO:0000256" key="1">
    <source>
        <dbReference type="ARBA" id="ARBA00000085"/>
    </source>
</evidence>
<feature type="domain" description="HAMP" evidence="16">
    <location>
        <begin position="334"/>
        <end position="386"/>
    </location>
</feature>
<dbReference type="InterPro" id="IPR003660">
    <property type="entry name" value="HAMP_dom"/>
</dbReference>
<dbReference type="Gene3D" id="3.30.565.10">
    <property type="entry name" value="Histidine kinase-like ATPase, C-terminal domain"/>
    <property type="match status" value="1"/>
</dbReference>
<evidence type="ECO:0000256" key="14">
    <source>
        <dbReference type="SAM" id="Phobius"/>
    </source>
</evidence>
<keyword evidence="9 17" id="KW-0418">Kinase</keyword>
<keyword evidence="7 14" id="KW-0812">Transmembrane</keyword>
<comment type="catalytic activity">
    <reaction evidence="1">
        <text>ATP + protein L-histidine = ADP + protein N-phospho-L-histidine.</text>
        <dbReference type="EC" id="2.7.13.3"/>
    </reaction>
</comment>
<feature type="transmembrane region" description="Helical" evidence="14">
    <location>
        <begin position="314"/>
        <end position="337"/>
    </location>
</feature>
<evidence type="ECO:0000256" key="13">
    <source>
        <dbReference type="ARBA" id="ARBA00023136"/>
    </source>
</evidence>
<dbReference type="InterPro" id="IPR050640">
    <property type="entry name" value="Bact_2-comp_sensor_kinase"/>
</dbReference>
<gene>
    <name evidence="17" type="ORF">ACFFJ8_33495</name>
</gene>
<evidence type="ECO:0000256" key="9">
    <source>
        <dbReference type="ARBA" id="ARBA00022777"/>
    </source>
</evidence>
<dbReference type="EC" id="2.7.13.3" evidence="3"/>
<evidence type="ECO:0000256" key="12">
    <source>
        <dbReference type="ARBA" id="ARBA00023012"/>
    </source>
</evidence>
<evidence type="ECO:0000256" key="7">
    <source>
        <dbReference type="ARBA" id="ARBA00022692"/>
    </source>
</evidence>
<keyword evidence="8" id="KW-0547">Nucleotide-binding</keyword>
<feature type="domain" description="Histidine kinase" evidence="15">
    <location>
        <begin position="496"/>
        <end position="600"/>
    </location>
</feature>
<dbReference type="PANTHER" id="PTHR34220">
    <property type="entry name" value="SENSOR HISTIDINE KINASE YPDA"/>
    <property type="match status" value="1"/>
</dbReference>
<dbReference type="Pfam" id="PF02518">
    <property type="entry name" value="HATPase_c"/>
    <property type="match status" value="1"/>
</dbReference>
<dbReference type="Proteomes" id="UP001589818">
    <property type="component" value="Unassembled WGS sequence"/>
</dbReference>
<reference evidence="17 18" key="1">
    <citation type="submission" date="2024-09" db="EMBL/GenBank/DDBJ databases">
        <authorList>
            <person name="Sun Q."/>
            <person name="Mori K."/>
        </authorList>
    </citation>
    <scope>NUCLEOTIDE SEQUENCE [LARGE SCALE GENOMIC DNA]</scope>
    <source>
        <strain evidence="17 18">CCM 4839</strain>
    </source>
</reference>
<dbReference type="SUPFAM" id="SSF158472">
    <property type="entry name" value="HAMP domain-like"/>
    <property type="match status" value="1"/>
</dbReference>
<keyword evidence="6 17" id="KW-0808">Transferase</keyword>
<evidence type="ECO:0000256" key="2">
    <source>
        <dbReference type="ARBA" id="ARBA00004651"/>
    </source>
</evidence>
<keyword evidence="18" id="KW-1185">Reference proteome</keyword>
<dbReference type="PROSITE" id="PS50885">
    <property type="entry name" value="HAMP"/>
    <property type="match status" value="1"/>
</dbReference>
<organism evidence="17 18">
    <name type="scientific">Paenibacillus mendelii</name>
    <dbReference type="NCBI Taxonomy" id="206163"/>
    <lineage>
        <taxon>Bacteria</taxon>
        <taxon>Bacillati</taxon>
        <taxon>Bacillota</taxon>
        <taxon>Bacilli</taxon>
        <taxon>Bacillales</taxon>
        <taxon>Paenibacillaceae</taxon>
        <taxon>Paenibacillus</taxon>
    </lineage>
</organism>
<evidence type="ECO:0000256" key="4">
    <source>
        <dbReference type="ARBA" id="ARBA00022475"/>
    </source>
</evidence>
<dbReference type="SMART" id="SM00387">
    <property type="entry name" value="HATPase_c"/>
    <property type="match status" value="1"/>
</dbReference>
<keyword evidence="10" id="KW-0067">ATP-binding</keyword>
<proteinExistence type="predicted"/>
<evidence type="ECO:0000256" key="3">
    <source>
        <dbReference type="ARBA" id="ARBA00012438"/>
    </source>
</evidence>
<sequence>MKFRMLYRQYLKNNMFFKLILLFACITILTIVTLSYFLYTNMTGSITRNELDKQKQAMESVDSFINGKFESVQAYVTDIYRDAPLSQNIYYLLKNPFDDYLKYRLDKYYSDDVWTGLNNGLEYFQRKLDRDADIQNLIVYSAERQYMYVYNQGAASRLIETNASRSYIPDVMAMETGSVTAPNPWIRQAIGQKDPEIYSVRTPINDMRTLKNIGQLVVYFNSEGIKRALTSFDEPLTGYVLVMSTDGQVIFDSSGRYYGGRYPYEDKIKSLYETAMLEEESYVTTLTSRTGYIVVGVAPKREIESAYHGLKRTIIMISAACILVAIILPALLVINLAKRTNNIIRFTRKVKSGEMTARIQDDREDELGQISRSFNEMLDELVRYINRVYKAEIKQKHTELAAIQARVNPHFLYNTLEVIRMRAISQGAKDVGEMIYSLSTLFKNLVRARSVYTLKDELEACRLYLELFRIRYKDKFTYEIIWDEQLADRQIMRMSLQPIIENYIMHGLRTESSDNLVTIRVTEDEGILCIKVQDNGSGITEDKLESIRKSFIYPDPESGSFGLSSIQERHKLMYGSDSGIDIQSTVGEGTTVTFWFPAVEGDEAEDV</sequence>
<keyword evidence="11 14" id="KW-1133">Transmembrane helix</keyword>
<comment type="caution">
    <text evidence="17">The sequence shown here is derived from an EMBL/GenBank/DDBJ whole genome shotgun (WGS) entry which is preliminary data.</text>
</comment>
<dbReference type="EMBL" id="JBHLVF010000047">
    <property type="protein sequence ID" value="MFC0396281.1"/>
    <property type="molecule type" value="Genomic_DNA"/>
</dbReference>
<accession>A0ABV6JKE1</accession>
<evidence type="ECO:0000256" key="5">
    <source>
        <dbReference type="ARBA" id="ARBA00022553"/>
    </source>
</evidence>
<comment type="subcellular location">
    <subcellularLocation>
        <location evidence="2">Cell membrane</location>
        <topology evidence="2">Multi-pass membrane protein</topology>
    </subcellularLocation>
</comment>
<evidence type="ECO:0000256" key="6">
    <source>
        <dbReference type="ARBA" id="ARBA00022679"/>
    </source>
</evidence>
<dbReference type="Pfam" id="PF00672">
    <property type="entry name" value="HAMP"/>
    <property type="match status" value="1"/>
</dbReference>
<keyword evidence="5" id="KW-0597">Phosphoprotein</keyword>
<feature type="transmembrane region" description="Helical" evidence="14">
    <location>
        <begin position="20"/>
        <end position="39"/>
    </location>
</feature>
<dbReference type="InterPro" id="IPR003594">
    <property type="entry name" value="HATPase_dom"/>
</dbReference>
<protein>
    <recommendedName>
        <fullName evidence="3">histidine kinase</fullName>
        <ecNumber evidence="3">2.7.13.3</ecNumber>
    </recommendedName>
</protein>
<dbReference type="Gene3D" id="6.10.340.10">
    <property type="match status" value="1"/>
</dbReference>
<dbReference type="InterPro" id="IPR036890">
    <property type="entry name" value="HATPase_C_sf"/>
</dbReference>
<dbReference type="Pfam" id="PF06580">
    <property type="entry name" value="His_kinase"/>
    <property type="match status" value="1"/>
</dbReference>
<dbReference type="SMART" id="SM00304">
    <property type="entry name" value="HAMP"/>
    <property type="match status" value="1"/>
</dbReference>
<dbReference type="SUPFAM" id="SSF55874">
    <property type="entry name" value="ATPase domain of HSP90 chaperone/DNA topoisomerase II/histidine kinase"/>
    <property type="match status" value="1"/>
</dbReference>
<dbReference type="InterPro" id="IPR005467">
    <property type="entry name" value="His_kinase_dom"/>
</dbReference>
<dbReference type="CDD" id="cd06225">
    <property type="entry name" value="HAMP"/>
    <property type="match status" value="1"/>
</dbReference>
<dbReference type="GO" id="GO:0004673">
    <property type="term" value="F:protein histidine kinase activity"/>
    <property type="evidence" value="ECO:0007669"/>
    <property type="project" value="UniProtKB-EC"/>
</dbReference>
<keyword evidence="4" id="KW-1003">Cell membrane</keyword>
<evidence type="ECO:0000259" key="15">
    <source>
        <dbReference type="PROSITE" id="PS50109"/>
    </source>
</evidence>
<evidence type="ECO:0000259" key="16">
    <source>
        <dbReference type="PROSITE" id="PS50885"/>
    </source>
</evidence>
<evidence type="ECO:0000313" key="17">
    <source>
        <dbReference type="EMBL" id="MFC0396281.1"/>
    </source>
</evidence>
<dbReference type="InterPro" id="IPR010559">
    <property type="entry name" value="Sig_transdc_His_kin_internal"/>
</dbReference>
<dbReference type="RefSeq" id="WP_204816859.1">
    <property type="nucleotide sequence ID" value="NZ_JANHOF010000002.1"/>
</dbReference>
<evidence type="ECO:0000256" key="10">
    <source>
        <dbReference type="ARBA" id="ARBA00022840"/>
    </source>
</evidence>
<dbReference type="PANTHER" id="PTHR34220:SF11">
    <property type="entry name" value="SENSOR PROTEIN KINASE HPTS"/>
    <property type="match status" value="1"/>
</dbReference>